<dbReference type="Proteomes" id="UP000242715">
    <property type="component" value="Unassembled WGS sequence"/>
</dbReference>
<feature type="compositionally biased region" description="Basic and acidic residues" evidence="5">
    <location>
        <begin position="269"/>
        <end position="280"/>
    </location>
</feature>
<feature type="region of interest" description="Disordered" evidence="5">
    <location>
        <begin position="183"/>
        <end position="210"/>
    </location>
</feature>
<organism evidence="7 8">
    <name type="scientific">Trifolium subterraneum</name>
    <name type="common">Subterranean clover</name>
    <dbReference type="NCBI Taxonomy" id="3900"/>
    <lineage>
        <taxon>Eukaryota</taxon>
        <taxon>Viridiplantae</taxon>
        <taxon>Streptophyta</taxon>
        <taxon>Embryophyta</taxon>
        <taxon>Tracheophyta</taxon>
        <taxon>Spermatophyta</taxon>
        <taxon>Magnoliopsida</taxon>
        <taxon>eudicotyledons</taxon>
        <taxon>Gunneridae</taxon>
        <taxon>Pentapetalae</taxon>
        <taxon>rosids</taxon>
        <taxon>fabids</taxon>
        <taxon>Fabales</taxon>
        <taxon>Fabaceae</taxon>
        <taxon>Papilionoideae</taxon>
        <taxon>50 kb inversion clade</taxon>
        <taxon>NPAAA clade</taxon>
        <taxon>Hologalegina</taxon>
        <taxon>IRL clade</taxon>
        <taxon>Trifolieae</taxon>
        <taxon>Trifolium</taxon>
    </lineage>
</organism>
<evidence type="ECO:0000256" key="1">
    <source>
        <dbReference type="ARBA" id="ARBA00004123"/>
    </source>
</evidence>
<evidence type="ECO:0000313" key="8">
    <source>
        <dbReference type="Proteomes" id="UP000242715"/>
    </source>
</evidence>
<dbReference type="GO" id="GO:0006351">
    <property type="term" value="P:DNA-templated transcription"/>
    <property type="evidence" value="ECO:0007669"/>
    <property type="project" value="InterPro"/>
</dbReference>
<dbReference type="GO" id="GO:0003700">
    <property type="term" value="F:DNA-binding transcription factor activity"/>
    <property type="evidence" value="ECO:0007669"/>
    <property type="project" value="InterPro"/>
</dbReference>
<feature type="region of interest" description="Disordered" evidence="5">
    <location>
        <begin position="540"/>
        <end position="583"/>
    </location>
</feature>
<proteinExistence type="predicted"/>
<comment type="subcellular location">
    <subcellularLocation>
        <location evidence="1">Nucleus</location>
    </subcellularLocation>
</comment>
<feature type="compositionally biased region" description="Polar residues" evidence="5">
    <location>
        <begin position="364"/>
        <end position="374"/>
    </location>
</feature>
<feature type="region of interest" description="Disordered" evidence="5">
    <location>
        <begin position="1"/>
        <end position="38"/>
    </location>
</feature>
<evidence type="ECO:0000259" key="6">
    <source>
        <dbReference type="Pfam" id="PF00010"/>
    </source>
</evidence>
<keyword evidence="2" id="KW-0805">Transcription regulation</keyword>
<dbReference type="Pfam" id="PF00010">
    <property type="entry name" value="HLH"/>
    <property type="match status" value="1"/>
</dbReference>
<evidence type="ECO:0000256" key="2">
    <source>
        <dbReference type="ARBA" id="ARBA00023015"/>
    </source>
</evidence>
<dbReference type="Gene3D" id="4.10.280.10">
    <property type="entry name" value="Helix-loop-helix DNA-binding domain"/>
    <property type="match status" value="1"/>
</dbReference>
<feature type="compositionally biased region" description="Basic and acidic residues" evidence="5">
    <location>
        <begin position="352"/>
        <end position="362"/>
    </location>
</feature>
<dbReference type="PANTHER" id="PTHR46412:SF3">
    <property type="entry name" value="TRANSCRIPTION FACTOR BIM1"/>
    <property type="match status" value="1"/>
</dbReference>
<keyword evidence="3" id="KW-0804">Transcription</keyword>
<accession>A0A2Z6MTN7</accession>
<dbReference type="SUPFAM" id="SSF47459">
    <property type="entry name" value="HLH, helix-loop-helix DNA-binding domain"/>
    <property type="match status" value="1"/>
</dbReference>
<dbReference type="CDD" id="cd11453">
    <property type="entry name" value="bHLH_AtBIM_like"/>
    <property type="match status" value="1"/>
</dbReference>
<name>A0A2Z6MTN7_TRISU</name>
<dbReference type="AlphaFoldDB" id="A0A2Z6MTN7"/>
<dbReference type="GO" id="GO:0005634">
    <property type="term" value="C:nucleus"/>
    <property type="evidence" value="ECO:0007669"/>
    <property type="project" value="UniProtKB-SubCell"/>
</dbReference>
<sequence length="583" mass="64508">MELPQSRPCGAEGRKPTHDFLSLYSNQTGEQDPRPSAQASYLKTHDFLRPLEQVETKSDTKEEATDEISSVVQPPLATPASVEHILPGGIGTYSISHINSYVNNNQRIPKPEASLFTVHQATSAEKNDDNSNCSSHTSSGFTLWEESDIKKGKTGKENNVGEKPIIGVADSAAKMGQWALTERTSQSFSNNRHGSFNSRSSSQTTGQKNQSFMEMMKSAQDCAQDEELENEGTFFLKRESSNTQRGELRVRVDGKSADQKPNTPRSKHSATEQRRRSKINDRQPPFYCGWDCRTLVSALYKQMLRELIPHSDQKRDKASFLLEVIEYIHFLQEKVHKYEGSFQSWNNEPEKLMPWRNNDRPAESFQSRGTNSGPNPSPTLLFASKIDEKNTTISPTIHGGAHSLESGLNTPTAFKTMDHQSGIMNKALPIPISSQPNFFTSSQIGGSGGAVSQLRHRLASDAENTIYQPSVETQAMTSTSEKLKEKELTIEGGAISISSVYSKGLLDTLTQALQSSGVDLSQANISVQIELGKQASLRPNVPMSMCVSKDDEDPSKNQRKIRSRVSGSEKSDQALKKLKSCRS</sequence>
<keyword evidence="8" id="KW-1185">Reference proteome</keyword>
<evidence type="ECO:0000313" key="7">
    <source>
        <dbReference type="EMBL" id="GAU36064.1"/>
    </source>
</evidence>
<dbReference type="InterPro" id="IPR011598">
    <property type="entry name" value="bHLH_dom"/>
</dbReference>
<dbReference type="OrthoDB" id="690068at2759"/>
<feature type="region of interest" description="Disordered" evidence="5">
    <location>
        <begin position="352"/>
        <end position="377"/>
    </location>
</feature>
<feature type="compositionally biased region" description="Basic and acidic residues" evidence="5">
    <location>
        <begin position="236"/>
        <end position="258"/>
    </location>
</feature>
<protein>
    <recommendedName>
        <fullName evidence="6">BHLH domain-containing protein</fullName>
    </recommendedName>
</protein>
<evidence type="ECO:0000256" key="3">
    <source>
        <dbReference type="ARBA" id="ARBA00023163"/>
    </source>
</evidence>
<dbReference type="GO" id="GO:0046983">
    <property type="term" value="F:protein dimerization activity"/>
    <property type="evidence" value="ECO:0007669"/>
    <property type="project" value="InterPro"/>
</dbReference>
<reference evidence="8" key="1">
    <citation type="journal article" date="2017" name="Front. Plant Sci.">
        <title>Climate Clever Clovers: New Paradigm to Reduce the Environmental Footprint of Ruminants by Breeding Low Methanogenic Forages Utilizing Haplotype Variation.</title>
        <authorList>
            <person name="Kaur P."/>
            <person name="Appels R."/>
            <person name="Bayer P.E."/>
            <person name="Keeble-Gagnere G."/>
            <person name="Wang J."/>
            <person name="Hirakawa H."/>
            <person name="Shirasawa K."/>
            <person name="Vercoe P."/>
            <person name="Stefanova K."/>
            <person name="Durmic Z."/>
            <person name="Nichols P."/>
            <person name="Revell C."/>
            <person name="Isobe S.N."/>
            <person name="Edwards D."/>
            <person name="Erskine W."/>
        </authorList>
    </citation>
    <scope>NUCLEOTIDE SEQUENCE [LARGE SCALE GENOMIC DNA]</scope>
    <source>
        <strain evidence="8">cv. Daliak</strain>
    </source>
</reference>
<dbReference type="InterPro" id="IPR036638">
    <property type="entry name" value="HLH_DNA-bd_sf"/>
</dbReference>
<gene>
    <name evidence="7" type="ORF">TSUD_208340</name>
</gene>
<feature type="domain" description="BHLH" evidence="6">
    <location>
        <begin position="303"/>
        <end position="332"/>
    </location>
</feature>
<evidence type="ECO:0000256" key="4">
    <source>
        <dbReference type="ARBA" id="ARBA00023242"/>
    </source>
</evidence>
<dbReference type="PANTHER" id="PTHR46412">
    <property type="entry name" value="BES1-INTERACTING MYC-LIKE PROTEIN"/>
    <property type="match status" value="1"/>
</dbReference>
<evidence type="ECO:0000256" key="5">
    <source>
        <dbReference type="SAM" id="MobiDB-lite"/>
    </source>
</evidence>
<keyword evidence="4" id="KW-0539">Nucleus</keyword>
<dbReference type="EMBL" id="DF973614">
    <property type="protein sequence ID" value="GAU36064.1"/>
    <property type="molecule type" value="Genomic_DNA"/>
</dbReference>
<dbReference type="InterPro" id="IPR044295">
    <property type="entry name" value="BIM1/2/3"/>
</dbReference>
<feature type="region of interest" description="Disordered" evidence="5">
    <location>
        <begin position="234"/>
        <end position="280"/>
    </location>
</feature>